<dbReference type="RefSeq" id="WP_005925483.1">
    <property type="nucleotide sequence ID" value="NZ_DS483503.1"/>
</dbReference>
<dbReference type="PROSITE" id="PS51257">
    <property type="entry name" value="PROKAR_LIPOPROTEIN"/>
    <property type="match status" value="1"/>
</dbReference>
<accession>A8SEU2</accession>
<dbReference type="PROSITE" id="PS51318">
    <property type="entry name" value="TAT"/>
    <property type="match status" value="1"/>
</dbReference>
<dbReference type="AlphaFoldDB" id="A8SEU2"/>
<reference evidence="2 3" key="1">
    <citation type="submission" date="2007-09" db="EMBL/GenBank/DDBJ databases">
        <title>Draft genome sequence of Faecalibacterium prausnitzii M21/2.</title>
        <authorList>
            <person name="Sudarsanam P."/>
            <person name="Ley R."/>
            <person name="Guruge J."/>
            <person name="Turnbaugh P.J."/>
            <person name="Mahowald M."/>
            <person name="Liep D."/>
            <person name="Gordon J."/>
        </authorList>
    </citation>
    <scope>NUCLEOTIDE SEQUENCE [LARGE SCALE GENOMIC DNA]</scope>
    <source>
        <strain evidence="2 3">M21/2</strain>
    </source>
</reference>
<feature type="chain" id="PRO_5038520611" evidence="1">
    <location>
        <begin position="21"/>
        <end position="185"/>
    </location>
</feature>
<dbReference type="InterPro" id="IPR019546">
    <property type="entry name" value="TAT_signal_bac_arc"/>
</dbReference>
<protein>
    <submittedName>
        <fullName evidence="2">Tat pathway signal sequence domain protein</fullName>
    </submittedName>
</protein>
<dbReference type="EMBL" id="ABED02000029">
    <property type="protein sequence ID" value="EDP19775.1"/>
    <property type="molecule type" value="Genomic_DNA"/>
</dbReference>
<feature type="signal peptide" evidence="1">
    <location>
        <begin position="1"/>
        <end position="20"/>
    </location>
</feature>
<comment type="caution">
    <text evidence="2">The sequence shown here is derived from an EMBL/GenBank/DDBJ whole genome shotgun (WGS) entry which is preliminary data.</text>
</comment>
<evidence type="ECO:0000313" key="3">
    <source>
        <dbReference type="Proteomes" id="UP000005945"/>
    </source>
</evidence>
<dbReference type="HOGENOM" id="CLU_1568402_0_0_9"/>
<gene>
    <name evidence="2" type="ORF">FAEPRAM212_02554</name>
</gene>
<dbReference type="NCBIfam" id="TIGR01409">
    <property type="entry name" value="TAT_signal_seq"/>
    <property type="match status" value="1"/>
</dbReference>
<name>A8SEU2_9FIRM</name>
<reference evidence="2 3" key="2">
    <citation type="submission" date="2007-09" db="EMBL/GenBank/DDBJ databases">
        <authorList>
            <person name="Fulton L."/>
            <person name="Clifton S."/>
            <person name="Fulton B."/>
            <person name="Xu J."/>
            <person name="Minx P."/>
            <person name="Pepin K.H."/>
            <person name="Johnson M."/>
            <person name="Thiruvilangam P."/>
            <person name="Bhonagiri V."/>
            <person name="Nash W.E."/>
            <person name="Mardis E.R."/>
            <person name="Wilson R.K."/>
        </authorList>
    </citation>
    <scope>NUCLEOTIDE SEQUENCE [LARGE SCALE GENOMIC DNA]</scope>
    <source>
        <strain evidence="2 3">M21/2</strain>
    </source>
</reference>
<sequence>MSYTFSRRAFLKYSAATAVAVAGASLLGGCEYQDPKNPVCKTLPGAIKSDLQLKAGLRSMKIENGTCTLIVDIQTARENPFKLNPNCFSVAVAGVTEDGKTVQRYFSMNEDGVKFRNATSMIINKENPTIEGLELVVTNFPDLQDGDTVLFQYIPDSTMSNYSLNWEITKEVYEEFIANQSTSKN</sequence>
<dbReference type="Proteomes" id="UP000005945">
    <property type="component" value="Unassembled WGS sequence"/>
</dbReference>
<dbReference type="InterPro" id="IPR006311">
    <property type="entry name" value="TAT_signal"/>
</dbReference>
<organism evidence="2 3">
    <name type="scientific">Faecalibacterium prausnitzii M21/2</name>
    <dbReference type="NCBI Taxonomy" id="411485"/>
    <lineage>
        <taxon>Bacteria</taxon>
        <taxon>Bacillati</taxon>
        <taxon>Bacillota</taxon>
        <taxon>Clostridia</taxon>
        <taxon>Eubacteriales</taxon>
        <taxon>Oscillospiraceae</taxon>
        <taxon>Faecalibacterium</taxon>
    </lineage>
</organism>
<keyword evidence="1" id="KW-0732">Signal</keyword>
<evidence type="ECO:0000313" key="2">
    <source>
        <dbReference type="EMBL" id="EDP19775.1"/>
    </source>
</evidence>
<proteinExistence type="predicted"/>
<evidence type="ECO:0000256" key="1">
    <source>
        <dbReference type="SAM" id="SignalP"/>
    </source>
</evidence>
<dbReference type="GeneID" id="75068826"/>